<dbReference type="RefSeq" id="WP_264071634.1">
    <property type="nucleotide sequence ID" value="NZ_JACKTY010000049.1"/>
</dbReference>
<evidence type="ECO:0000313" key="3">
    <source>
        <dbReference type="Proteomes" id="UP001526201"/>
    </source>
</evidence>
<keyword evidence="3" id="KW-1185">Reference proteome</keyword>
<sequence length="180" mass="18001">MLNRILIGAVSVAGAATIGFPGAAWADPEPAPPPPPPNVNALPPISPVDYSVLGDRYYAFSTPDGLTCAFERANGGYGCSGPIPAAPNGANVVSGGPWGEPGFASAATPIFGSLGPVKPLPPNSRLSYRNVSCGVDGAGTTTCANSADQSGFVLTPAGSYTFGAVNPLVDRPQGTNPFAN</sequence>
<organism evidence="2 3">
    <name type="scientific">Mycolicibacterium komossense</name>
    <dbReference type="NCBI Taxonomy" id="1779"/>
    <lineage>
        <taxon>Bacteria</taxon>
        <taxon>Bacillati</taxon>
        <taxon>Actinomycetota</taxon>
        <taxon>Actinomycetes</taxon>
        <taxon>Mycobacteriales</taxon>
        <taxon>Mycobacteriaceae</taxon>
        <taxon>Mycolicibacterium</taxon>
    </lineage>
</organism>
<gene>
    <name evidence="2" type="ORF">H7J73_30655</name>
</gene>
<evidence type="ECO:0000313" key="2">
    <source>
        <dbReference type="EMBL" id="MCV7230380.1"/>
    </source>
</evidence>
<proteinExistence type="predicted"/>
<feature type="signal peptide" evidence="1">
    <location>
        <begin position="1"/>
        <end position="26"/>
    </location>
</feature>
<comment type="caution">
    <text evidence="2">The sequence shown here is derived from an EMBL/GenBank/DDBJ whole genome shotgun (WGS) entry which is preliminary data.</text>
</comment>
<reference evidence="2 3" key="1">
    <citation type="journal article" date="2022" name="BMC Genomics">
        <title>Comparative genome analysis of mycobacteria focusing on tRNA and non-coding RNA.</title>
        <authorList>
            <person name="Behra P.R.K."/>
            <person name="Pettersson B.M.F."/>
            <person name="Ramesh M."/>
            <person name="Das S."/>
            <person name="Dasgupta S."/>
            <person name="Kirsebom L.A."/>
        </authorList>
    </citation>
    <scope>NUCLEOTIDE SEQUENCE [LARGE SCALE GENOMIC DNA]</scope>
    <source>
        <strain evidence="2 3">DSM 44078</strain>
    </source>
</reference>
<dbReference type="Proteomes" id="UP001526201">
    <property type="component" value="Unassembled WGS sequence"/>
</dbReference>
<evidence type="ECO:0000256" key="1">
    <source>
        <dbReference type="SAM" id="SignalP"/>
    </source>
</evidence>
<dbReference type="EMBL" id="JACKTY010000049">
    <property type="protein sequence ID" value="MCV7230380.1"/>
    <property type="molecule type" value="Genomic_DNA"/>
</dbReference>
<protein>
    <recommendedName>
        <fullName evidence="4">Secreted protein</fullName>
    </recommendedName>
</protein>
<accession>A0ABT3CLR6</accession>
<name>A0ABT3CLR6_9MYCO</name>
<feature type="chain" id="PRO_5045446811" description="Secreted protein" evidence="1">
    <location>
        <begin position="27"/>
        <end position="180"/>
    </location>
</feature>
<keyword evidence="1" id="KW-0732">Signal</keyword>
<evidence type="ECO:0008006" key="4">
    <source>
        <dbReference type="Google" id="ProtNLM"/>
    </source>
</evidence>